<dbReference type="Gene3D" id="3.40.50.720">
    <property type="entry name" value="NAD(P)-binding Rossmann-like Domain"/>
    <property type="match status" value="1"/>
</dbReference>
<comment type="similarity">
    <text evidence="1">Belongs to the NAD(P)-dependent epimerase/dehydratase family. SDR39U1 subfamily.</text>
</comment>
<dbReference type="InterPro" id="IPR010099">
    <property type="entry name" value="SDR39U1"/>
</dbReference>
<dbReference type="PANTHER" id="PTHR11092:SF0">
    <property type="entry name" value="EPIMERASE FAMILY PROTEIN SDR39U1"/>
    <property type="match status" value="1"/>
</dbReference>
<evidence type="ECO:0000313" key="4">
    <source>
        <dbReference type="EMBL" id="MCE7508542.1"/>
    </source>
</evidence>
<dbReference type="GeneID" id="94687197"/>
<dbReference type="InterPro" id="IPR001509">
    <property type="entry name" value="Epimerase_deHydtase"/>
</dbReference>
<dbReference type="Pfam" id="PF08338">
    <property type="entry name" value="DUF1731"/>
    <property type="match status" value="1"/>
</dbReference>
<keyword evidence="5" id="KW-1185">Reference proteome</keyword>
<evidence type="ECO:0000313" key="5">
    <source>
        <dbReference type="Proteomes" id="UP001107961"/>
    </source>
</evidence>
<dbReference type="SUPFAM" id="SSF51735">
    <property type="entry name" value="NAD(P)-binding Rossmann-fold domains"/>
    <property type="match status" value="1"/>
</dbReference>
<dbReference type="InterPro" id="IPR036291">
    <property type="entry name" value="NAD(P)-bd_dom_sf"/>
</dbReference>
<protein>
    <submittedName>
        <fullName evidence="4">TIGR01777 family oxidoreductase</fullName>
    </submittedName>
</protein>
<name>A0A9Q3W658_9GAMM</name>
<dbReference type="NCBIfam" id="TIGR01777">
    <property type="entry name" value="yfcH"/>
    <property type="match status" value="1"/>
</dbReference>
<dbReference type="CDD" id="cd05242">
    <property type="entry name" value="SDR_a8"/>
    <property type="match status" value="1"/>
</dbReference>
<dbReference type="AlphaFoldDB" id="A0A9Q3W658"/>
<dbReference type="PANTHER" id="PTHR11092">
    <property type="entry name" value="SUGAR NUCLEOTIDE EPIMERASE RELATED"/>
    <property type="match status" value="1"/>
</dbReference>
<reference evidence="4" key="1">
    <citation type="submission" date="2022-01" db="EMBL/GenBank/DDBJ databases">
        <authorList>
            <person name="Karlyshev A.V."/>
            <person name="Jaspars M."/>
        </authorList>
    </citation>
    <scope>NUCLEOTIDE SEQUENCE</scope>
    <source>
        <strain evidence="4">AGSA3-2</strain>
    </source>
</reference>
<organism evidence="4 5">
    <name type="scientific">Alloalcanivorax xenomutans</name>
    <dbReference type="NCBI Taxonomy" id="1094342"/>
    <lineage>
        <taxon>Bacteria</taxon>
        <taxon>Pseudomonadati</taxon>
        <taxon>Pseudomonadota</taxon>
        <taxon>Gammaproteobacteria</taxon>
        <taxon>Oceanospirillales</taxon>
        <taxon>Alcanivoracaceae</taxon>
        <taxon>Alloalcanivorax</taxon>
    </lineage>
</organism>
<comment type="caution">
    <text evidence="4">The sequence shown here is derived from an EMBL/GenBank/DDBJ whole genome shotgun (WGS) entry which is preliminary data.</text>
</comment>
<sequence length="299" mass="32698">MNILMTGGTGFIGGALGHHLHSLGHRLVVLSRQSQQRALASCPPGTRIIASFDDIADDEALDAVVNLAGESLFSRRWSAARKQRLLDSRVGVTHELVALMRRLRQPPAVMVSGSAVGFYGDAGDAELTERSPARRKDFGYRLCDAWEQAAREVSNLGVRLTIIRTGVVLGANGGMLASLLPVYRFGLGMRLGNGEQWLSWIHRDDLVAILTRALTAPGVEGVFNGTAPGPVTQREFHHTLARAVRRPAPWVMPAPLLRLALGEMSQLMLGGQRAYPRRLEEQGFVFRYPHLEQALADLV</sequence>
<evidence type="ECO:0000259" key="3">
    <source>
        <dbReference type="Pfam" id="PF08338"/>
    </source>
</evidence>
<accession>A0A9Q3W658</accession>
<dbReference type="RefSeq" id="WP_022996008.1">
    <property type="nucleotide sequence ID" value="NZ_CP136538.1"/>
</dbReference>
<dbReference type="EMBL" id="JAJVKT010000007">
    <property type="protein sequence ID" value="MCE7508542.1"/>
    <property type="molecule type" value="Genomic_DNA"/>
</dbReference>
<evidence type="ECO:0000256" key="1">
    <source>
        <dbReference type="ARBA" id="ARBA00009353"/>
    </source>
</evidence>
<evidence type="ECO:0000259" key="2">
    <source>
        <dbReference type="Pfam" id="PF01370"/>
    </source>
</evidence>
<dbReference type="Pfam" id="PF01370">
    <property type="entry name" value="Epimerase"/>
    <property type="match status" value="1"/>
</dbReference>
<dbReference type="Proteomes" id="UP001107961">
    <property type="component" value="Unassembled WGS sequence"/>
</dbReference>
<proteinExistence type="inferred from homology"/>
<feature type="domain" description="NAD-dependent epimerase/dehydratase" evidence="2">
    <location>
        <begin position="3"/>
        <end position="217"/>
    </location>
</feature>
<feature type="domain" description="DUF1731" evidence="3">
    <location>
        <begin position="252"/>
        <end position="298"/>
    </location>
</feature>
<dbReference type="InterPro" id="IPR013549">
    <property type="entry name" value="DUF1731"/>
</dbReference>
<gene>
    <name evidence="4" type="ORF">LZG35_07810</name>
</gene>